<keyword evidence="3 6" id="KW-0812">Transmembrane</keyword>
<dbReference type="Pfam" id="PF03706">
    <property type="entry name" value="LPG_synthase_TM"/>
    <property type="match status" value="1"/>
</dbReference>
<sequence length="343" mass="33708">MTTIAAGAEPAAPAGPRAGPAPLRLLRRAHRARWTIAGVLLAALATAVPAALGLLRPAAAALAHTRWQFLPALVPLCLLHYVCSAVALRGAAGRPLPLVATTLAQFTASAANRITPGGLGAAAVNTRYLVCRGLPLPHAAVAVAVQRAAGVPADLLLLGAVLAAGGNGRVLDALGEHAARAAGLVPLVPLLVACGVLLPAAVLWARLAARSAAAGRAALARAAAGFAGLCRRPRDLAVTLAASAGTTCALAAAFALSVLAVPGTAAGPGDVLPLLAAYLVGAAAGGAVPLPGGVGSTETALVAALAALGIDTGPALHAVLLFRTVTFWAPVPLGLLACRTLRR</sequence>
<gene>
    <name evidence="7" type="ORF">SAMN05443665_1004100</name>
</gene>
<feature type="transmembrane region" description="Helical" evidence="6">
    <location>
        <begin position="236"/>
        <end position="259"/>
    </location>
</feature>
<evidence type="ECO:0000256" key="1">
    <source>
        <dbReference type="ARBA" id="ARBA00004651"/>
    </source>
</evidence>
<feature type="transmembrane region" description="Helical" evidence="6">
    <location>
        <begin position="300"/>
        <end position="319"/>
    </location>
</feature>
<reference evidence="7 8" key="1">
    <citation type="submission" date="2017-06" db="EMBL/GenBank/DDBJ databases">
        <authorList>
            <person name="Kim H.J."/>
            <person name="Triplett B.A."/>
        </authorList>
    </citation>
    <scope>NUCLEOTIDE SEQUENCE [LARGE SCALE GENOMIC DNA]</scope>
    <source>
        <strain evidence="7 8">DSM 44715</strain>
    </source>
</reference>
<feature type="transmembrane region" description="Helical" evidence="6">
    <location>
        <begin position="184"/>
        <end position="205"/>
    </location>
</feature>
<evidence type="ECO:0000313" key="7">
    <source>
        <dbReference type="EMBL" id="SNS45048.1"/>
    </source>
</evidence>
<dbReference type="PANTHER" id="PTHR39087:SF2">
    <property type="entry name" value="UPF0104 MEMBRANE PROTEIN MJ1595"/>
    <property type="match status" value="1"/>
</dbReference>
<dbReference type="RefSeq" id="WP_179271415.1">
    <property type="nucleotide sequence ID" value="NZ_FZOR01000004.1"/>
</dbReference>
<organism evidence="7 8">
    <name type="scientific">Actinomadura meyerae</name>
    <dbReference type="NCBI Taxonomy" id="240840"/>
    <lineage>
        <taxon>Bacteria</taxon>
        <taxon>Bacillati</taxon>
        <taxon>Actinomycetota</taxon>
        <taxon>Actinomycetes</taxon>
        <taxon>Streptosporangiales</taxon>
        <taxon>Thermomonosporaceae</taxon>
        <taxon>Actinomadura</taxon>
    </lineage>
</organism>
<evidence type="ECO:0000313" key="8">
    <source>
        <dbReference type="Proteomes" id="UP000198318"/>
    </source>
</evidence>
<keyword evidence="5 6" id="KW-0472">Membrane</keyword>
<proteinExistence type="predicted"/>
<feature type="transmembrane region" description="Helical" evidence="6">
    <location>
        <begin position="67"/>
        <end position="88"/>
    </location>
</feature>
<evidence type="ECO:0000256" key="3">
    <source>
        <dbReference type="ARBA" id="ARBA00022692"/>
    </source>
</evidence>
<dbReference type="InterPro" id="IPR022791">
    <property type="entry name" value="L-PG_synthase/AglD"/>
</dbReference>
<dbReference type="AlphaFoldDB" id="A0A239ELA7"/>
<protein>
    <submittedName>
        <fullName evidence="7">Uncharacterized membrane protein YbhN, UPF0104 family</fullName>
    </submittedName>
</protein>
<dbReference type="EMBL" id="FZOR01000004">
    <property type="protein sequence ID" value="SNS45048.1"/>
    <property type="molecule type" value="Genomic_DNA"/>
</dbReference>
<feature type="transmembrane region" description="Helical" evidence="6">
    <location>
        <begin position="34"/>
        <end position="55"/>
    </location>
</feature>
<evidence type="ECO:0000256" key="2">
    <source>
        <dbReference type="ARBA" id="ARBA00022475"/>
    </source>
</evidence>
<dbReference type="Proteomes" id="UP000198318">
    <property type="component" value="Unassembled WGS sequence"/>
</dbReference>
<keyword evidence="4 6" id="KW-1133">Transmembrane helix</keyword>
<feature type="transmembrane region" description="Helical" evidence="6">
    <location>
        <begin position="271"/>
        <end position="288"/>
    </location>
</feature>
<dbReference type="PANTHER" id="PTHR39087">
    <property type="entry name" value="UPF0104 MEMBRANE PROTEIN MJ1595"/>
    <property type="match status" value="1"/>
</dbReference>
<name>A0A239ELA7_9ACTN</name>
<keyword evidence="8" id="KW-1185">Reference proteome</keyword>
<accession>A0A239ELA7</accession>
<comment type="subcellular location">
    <subcellularLocation>
        <location evidence="1">Cell membrane</location>
        <topology evidence="1">Multi-pass membrane protein</topology>
    </subcellularLocation>
</comment>
<dbReference type="GO" id="GO:0005886">
    <property type="term" value="C:plasma membrane"/>
    <property type="evidence" value="ECO:0007669"/>
    <property type="project" value="UniProtKB-SubCell"/>
</dbReference>
<evidence type="ECO:0000256" key="4">
    <source>
        <dbReference type="ARBA" id="ARBA00022989"/>
    </source>
</evidence>
<keyword evidence="2" id="KW-1003">Cell membrane</keyword>
<evidence type="ECO:0000256" key="5">
    <source>
        <dbReference type="ARBA" id="ARBA00023136"/>
    </source>
</evidence>
<evidence type="ECO:0000256" key="6">
    <source>
        <dbReference type="SAM" id="Phobius"/>
    </source>
</evidence>